<evidence type="ECO:0000313" key="2">
    <source>
        <dbReference type="EMBL" id="KOO34500.1"/>
    </source>
</evidence>
<proteinExistence type="predicted"/>
<dbReference type="EMBL" id="JWZX01001197">
    <property type="protein sequence ID" value="KOO34500.1"/>
    <property type="molecule type" value="Genomic_DNA"/>
</dbReference>
<accession>A0A0M0K6S4</accession>
<feature type="non-terminal residue" evidence="2">
    <location>
        <position position="202"/>
    </location>
</feature>
<dbReference type="Proteomes" id="UP000037460">
    <property type="component" value="Unassembled WGS sequence"/>
</dbReference>
<name>A0A0M0K6S4_9EUKA</name>
<feature type="region of interest" description="Disordered" evidence="1">
    <location>
        <begin position="1"/>
        <end position="98"/>
    </location>
</feature>
<gene>
    <name evidence="2" type="ORF">Ctob_011144</name>
</gene>
<sequence length="202" mass="21927">MPATMTGSPKGSPVGGTQQTHANKASFKTNKYLQGLPESEAKQRARMLSKVSGTTGGKSRRTKTLLDAFGRPTDEGSLDDSRQEGGTVGALSSSGTVTQDRRNKFDKKFDEDQAAWLNDDDRNNDALYHRNFDDGSMHLYSSAFRDGKPVDNHGKEIGGMGAKAITAYRRHDTQKGTLEGESATFVPIGEDNSTLRYFAATV</sequence>
<protein>
    <submittedName>
        <fullName evidence="2">Uncharacterized protein</fullName>
    </submittedName>
</protein>
<keyword evidence="3" id="KW-1185">Reference proteome</keyword>
<feature type="compositionally biased region" description="Polar residues" evidence="1">
    <location>
        <begin position="1"/>
        <end position="32"/>
    </location>
</feature>
<organism evidence="2 3">
    <name type="scientific">Chrysochromulina tobinii</name>
    <dbReference type="NCBI Taxonomy" id="1460289"/>
    <lineage>
        <taxon>Eukaryota</taxon>
        <taxon>Haptista</taxon>
        <taxon>Haptophyta</taxon>
        <taxon>Prymnesiophyceae</taxon>
        <taxon>Prymnesiales</taxon>
        <taxon>Chrysochromulinaceae</taxon>
        <taxon>Chrysochromulina</taxon>
    </lineage>
</organism>
<reference evidence="3" key="1">
    <citation type="journal article" date="2015" name="PLoS Genet.">
        <title>Genome Sequence and Transcriptome Analyses of Chrysochromulina tobin: Metabolic Tools for Enhanced Algal Fitness in the Prominent Order Prymnesiales (Haptophyceae).</title>
        <authorList>
            <person name="Hovde B.T."/>
            <person name="Deodato C.R."/>
            <person name="Hunsperger H.M."/>
            <person name="Ryken S.A."/>
            <person name="Yost W."/>
            <person name="Jha R.K."/>
            <person name="Patterson J."/>
            <person name="Monnat R.J. Jr."/>
            <person name="Barlow S.B."/>
            <person name="Starkenburg S.R."/>
            <person name="Cattolico R.A."/>
        </authorList>
    </citation>
    <scope>NUCLEOTIDE SEQUENCE</scope>
    <source>
        <strain evidence="3">CCMP291</strain>
    </source>
</reference>
<evidence type="ECO:0000256" key="1">
    <source>
        <dbReference type="SAM" id="MobiDB-lite"/>
    </source>
</evidence>
<evidence type="ECO:0000313" key="3">
    <source>
        <dbReference type="Proteomes" id="UP000037460"/>
    </source>
</evidence>
<dbReference type="AlphaFoldDB" id="A0A0M0K6S4"/>
<comment type="caution">
    <text evidence="2">The sequence shown here is derived from an EMBL/GenBank/DDBJ whole genome shotgun (WGS) entry which is preliminary data.</text>
</comment>